<proteinExistence type="predicted"/>
<protein>
    <submittedName>
        <fullName evidence="1">Uncharacterized protein</fullName>
    </submittedName>
</protein>
<sequence>MCSYCNTTGFMDAAAAAESAPPPNSRCNEGPPCCLLLHQIIAVSSDQHQASCLGNNGGLDALTSVTPTRCCCGLLETSAGSSNISDSLRTSQLSQLSTDLIIYIISLAAPLLCQCISLGRGVHPGIQPALLPLAPGLWLPAPSSSSGDQAGGADIVEPVIPL</sequence>
<reference evidence="1 2" key="1">
    <citation type="submission" date="2017-08" db="EMBL/GenBank/DDBJ databases">
        <title>Acidophilic green algal genome provides insights into adaptation to an acidic environment.</title>
        <authorList>
            <person name="Hirooka S."/>
            <person name="Hirose Y."/>
            <person name="Kanesaki Y."/>
            <person name="Higuchi S."/>
            <person name="Fujiwara T."/>
            <person name="Onuma R."/>
            <person name="Era A."/>
            <person name="Ohbayashi R."/>
            <person name="Uzuka A."/>
            <person name="Nozaki H."/>
            <person name="Yoshikawa H."/>
            <person name="Miyagishima S.Y."/>
        </authorList>
    </citation>
    <scope>NUCLEOTIDE SEQUENCE [LARGE SCALE GENOMIC DNA]</scope>
    <source>
        <strain evidence="1 2">NIES-2499</strain>
    </source>
</reference>
<name>A0A250XHN3_9CHLO</name>
<dbReference type="EMBL" id="BEGY01000078">
    <property type="protein sequence ID" value="GAX82310.1"/>
    <property type="molecule type" value="Genomic_DNA"/>
</dbReference>
<gene>
    <name evidence="1" type="ORF">CEUSTIGMA_g9739.t1</name>
</gene>
<keyword evidence="2" id="KW-1185">Reference proteome</keyword>
<evidence type="ECO:0000313" key="2">
    <source>
        <dbReference type="Proteomes" id="UP000232323"/>
    </source>
</evidence>
<accession>A0A250XHN3</accession>
<dbReference type="Proteomes" id="UP000232323">
    <property type="component" value="Unassembled WGS sequence"/>
</dbReference>
<organism evidence="1 2">
    <name type="scientific">Chlamydomonas eustigma</name>
    <dbReference type="NCBI Taxonomy" id="1157962"/>
    <lineage>
        <taxon>Eukaryota</taxon>
        <taxon>Viridiplantae</taxon>
        <taxon>Chlorophyta</taxon>
        <taxon>core chlorophytes</taxon>
        <taxon>Chlorophyceae</taxon>
        <taxon>CS clade</taxon>
        <taxon>Chlamydomonadales</taxon>
        <taxon>Chlamydomonadaceae</taxon>
        <taxon>Chlamydomonas</taxon>
    </lineage>
</organism>
<evidence type="ECO:0000313" key="1">
    <source>
        <dbReference type="EMBL" id="GAX82310.1"/>
    </source>
</evidence>
<dbReference type="AlphaFoldDB" id="A0A250XHN3"/>
<comment type="caution">
    <text evidence="1">The sequence shown here is derived from an EMBL/GenBank/DDBJ whole genome shotgun (WGS) entry which is preliminary data.</text>
</comment>